<dbReference type="Pfam" id="PF17804">
    <property type="entry name" value="TSP_NTD"/>
    <property type="match status" value="1"/>
</dbReference>
<dbReference type="InterPro" id="IPR036034">
    <property type="entry name" value="PDZ_sf"/>
</dbReference>
<dbReference type="Proteomes" id="UP001220610">
    <property type="component" value="Chromosome"/>
</dbReference>
<dbReference type="SUPFAM" id="SSF50156">
    <property type="entry name" value="PDZ domain-like"/>
    <property type="match status" value="1"/>
</dbReference>
<reference evidence="8" key="1">
    <citation type="submission" date="2023-03" db="EMBL/GenBank/DDBJ databases">
        <title>Andean soil-derived lignocellulolytic bacterial consortium as a source of novel taxa and putative plastic-active enzymes.</title>
        <authorList>
            <person name="Diaz-Garcia L."/>
            <person name="Chuvochina M."/>
            <person name="Feuerriegel G."/>
            <person name="Bunk B."/>
            <person name="Sproer C."/>
            <person name="Streit W.R."/>
            <person name="Rodriguez L.M."/>
            <person name="Overmann J."/>
            <person name="Jimenez D.J."/>
        </authorList>
    </citation>
    <scope>NUCLEOTIDE SEQUENCE</scope>
    <source>
        <strain evidence="8">MAG 7</strain>
    </source>
</reference>
<dbReference type="PANTHER" id="PTHR32060">
    <property type="entry name" value="TAIL-SPECIFIC PROTEASE"/>
    <property type="match status" value="1"/>
</dbReference>
<keyword evidence="4 5" id="KW-0720">Serine protease</keyword>
<dbReference type="Gene3D" id="2.30.42.10">
    <property type="match status" value="1"/>
</dbReference>
<keyword evidence="2 5" id="KW-0645">Protease</keyword>
<dbReference type="InterPro" id="IPR005151">
    <property type="entry name" value="Tail-specific_protease"/>
</dbReference>
<dbReference type="PROSITE" id="PS50106">
    <property type="entry name" value="PDZ"/>
    <property type="match status" value="1"/>
</dbReference>
<keyword evidence="3 5" id="KW-0378">Hydrolase</keyword>
<dbReference type="SMART" id="SM00245">
    <property type="entry name" value="TSPc"/>
    <property type="match status" value="1"/>
</dbReference>
<keyword evidence="6" id="KW-0732">Signal</keyword>
<dbReference type="GO" id="GO:0030288">
    <property type="term" value="C:outer membrane-bounded periplasmic space"/>
    <property type="evidence" value="ECO:0007669"/>
    <property type="project" value="TreeGrafter"/>
</dbReference>
<organism evidence="8 9">
    <name type="scientific">Candidatus Pseudobacter hemicellulosilyticus</name>
    <dbReference type="NCBI Taxonomy" id="3121375"/>
    <lineage>
        <taxon>Bacteria</taxon>
        <taxon>Pseudomonadati</taxon>
        <taxon>Bacteroidota</taxon>
        <taxon>Chitinophagia</taxon>
        <taxon>Chitinophagales</taxon>
        <taxon>Chitinophagaceae</taxon>
        <taxon>Pseudobacter</taxon>
    </lineage>
</organism>
<dbReference type="InterPro" id="IPR040573">
    <property type="entry name" value="TSP_N"/>
</dbReference>
<dbReference type="EC" id="3.4.21.102" evidence="8"/>
<protein>
    <submittedName>
        <fullName evidence="8">Carboxy terminal-processing peptidase</fullName>
        <ecNumber evidence="8">3.4.21.102</ecNumber>
    </submittedName>
</protein>
<dbReference type="SMART" id="SM00228">
    <property type="entry name" value="PDZ"/>
    <property type="match status" value="1"/>
</dbReference>
<dbReference type="Pfam" id="PF11818">
    <property type="entry name" value="DUF3340"/>
    <property type="match status" value="1"/>
</dbReference>
<evidence type="ECO:0000256" key="5">
    <source>
        <dbReference type="RuleBase" id="RU004404"/>
    </source>
</evidence>
<feature type="domain" description="PDZ" evidence="7">
    <location>
        <begin position="249"/>
        <end position="337"/>
    </location>
</feature>
<evidence type="ECO:0000256" key="6">
    <source>
        <dbReference type="SAM" id="SignalP"/>
    </source>
</evidence>
<dbReference type="PANTHER" id="PTHR32060:SF22">
    <property type="entry name" value="CARBOXYL-TERMINAL-PROCESSING PEPTIDASE 3, CHLOROPLASTIC"/>
    <property type="match status" value="1"/>
</dbReference>
<comment type="similarity">
    <text evidence="1 5">Belongs to the peptidase S41A family.</text>
</comment>
<evidence type="ECO:0000256" key="3">
    <source>
        <dbReference type="ARBA" id="ARBA00022801"/>
    </source>
</evidence>
<proteinExistence type="inferred from homology"/>
<dbReference type="InterPro" id="IPR029045">
    <property type="entry name" value="ClpP/crotonase-like_dom_sf"/>
</dbReference>
<dbReference type="InterPro" id="IPR001478">
    <property type="entry name" value="PDZ"/>
</dbReference>
<dbReference type="InterPro" id="IPR004447">
    <property type="entry name" value="Peptidase_S41A"/>
</dbReference>
<feature type="chain" id="PRO_5042525988" evidence="6">
    <location>
        <begin position="20"/>
        <end position="705"/>
    </location>
</feature>
<evidence type="ECO:0000313" key="8">
    <source>
        <dbReference type="EMBL" id="WEK34793.1"/>
    </source>
</evidence>
<evidence type="ECO:0000256" key="4">
    <source>
        <dbReference type="ARBA" id="ARBA00022825"/>
    </source>
</evidence>
<dbReference type="SUPFAM" id="SSF52096">
    <property type="entry name" value="ClpP/crotonase"/>
    <property type="match status" value="1"/>
</dbReference>
<dbReference type="NCBIfam" id="TIGR00225">
    <property type="entry name" value="prc"/>
    <property type="match status" value="1"/>
</dbReference>
<name>A0AAJ5WQN7_9BACT</name>
<dbReference type="AlphaFoldDB" id="A0AAJ5WQN7"/>
<dbReference type="InterPro" id="IPR020992">
    <property type="entry name" value="Tail_Prtase_C"/>
</dbReference>
<gene>
    <name evidence="8" type="ORF">P0Y53_20085</name>
</gene>
<evidence type="ECO:0000313" key="9">
    <source>
        <dbReference type="Proteomes" id="UP001220610"/>
    </source>
</evidence>
<dbReference type="GO" id="GO:0006508">
    <property type="term" value="P:proteolysis"/>
    <property type="evidence" value="ECO:0007669"/>
    <property type="project" value="UniProtKB-KW"/>
</dbReference>
<dbReference type="Gene3D" id="3.30.750.44">
    <property type="match status" value="1"/>
</dbReference>
<dbReference type="GO" id="GO:0004252">
    <property type="term" value="F:serine-type endopeptidase activity"/>
    <property type="evidence" value="ECO:0007669"/>
    <property type="project" value="UniProtKB-EC"/>
</dbReference>
<sequence>MKSVLTFYRSLLFSGSLLLATGLQGTAQMTKVTDNIDLVFHSTAGMLQQIHYAPRQLDDQFSRKVFNAYLDQLDPGKRFFLQEDLTHFKKFETQLDDEMRGRQVQFYKAVNSSFKGRLKEAEKQVEELLKHPFQFTDPGTYNENTEKLSFCKTAEELTARWKNYLKFQVLAQYEDELEIRSKASSKDSLARTTDAQLEEKARQLVNRIEQRNIESLLKLTTDEEAFNTYINTITNLYDPHSNYFLPVDRREFQEGLSGIYYGIGALLQEQQGKVSINELMIGGPAWKSGQVEKGDILVKVAQQGEKPVDVAGFAMSEIIKLTRGKKGTAVTITFRRNDGTLREVPLTREALQLEDTFVKSAVIDNGQKLGYISFPKFYTKFGDANGRSCAEDMQRELEKLKAEAVEGIIVDIRNNTGGSLGEVINMVGLFIKEGPVVQVKSASGAPYVSQVKSPNVVYDGPLVVLVNEISASASEIFAAAIQDYHRGIVIGSSSTYGKGSVQRSFGVTDARMPDLEDVDLGTVHITLQKYYRITGGATQLKGIVPDIQLPGIYEPYKMQEKYNPTALAWDTIPAVPFVLSGDQGAIGQVIALAGARIAKDTQLTSLRNNLQWLKNRGTVHQLQLLKYRREEKELQSRVARIRKQLVTSDSLAVANVGELGEELLNREQFRIDSNRSWLNSLKKDLFLSEAVWVLHDYIRVRRTDS</sequence>
<accession>A0AAJ5WQN7</accession>
<evidence type="ECO:0000256" key="2">
    <source>
        <dbReference type="ARBA" id="ARBA00022670"/>
    </source>
</evidence>
<dbReference type="Pfam" id="PF03572">
    <property type="entry name" value="Peptidase_S41"/>
    <property type="match status" value="1"/>
</dbReference>
<dbReference type="Gene3D" id="3.90.226.10">
    <property type="entry name" value="2-enoyl-CoA Hydratase, Chain A, domain 1"/>
    <property type="match status" value="1"/>
</dbReference>
<feature type="signal peptide" evidence="6">
    <location>
        <begin position="1"/>
        <end position="19"/>
    </location>
</feature>
<dbReference type="GO" id="GO:0007165">
    <property type="term" value="P:signal transduction"/>
    <property type="evidence" value="ECO:0007669"/>
    <property type="project" value="TreeGrafter"/>
</dbReference>
<evidence type="ECO:0000256" key="1">
    <source>
        <dbReference type="ARBA" id="ARBA00009179"/>
    </source>
</evidence>
<evidence type="ECO:0000259" key="7">
    <source>
        <dbReference type="PROSITE" id="PS50106"/>
    </source>
</evidence>
<dbReference type="CDD" id="cd07560">
    <property type="entry name" value="Peptidase_S41_CPP"/>
    <property type="match status" value="1"/>
</dbReference>
<dbReference type="EMBL" id="CP119311">
    <property type="protein sequence ID" value="WEK34793.1"/>
    <property type="molecule type" value="Genomic_DNA"/>
</dbReference>